<keyword evidence="2 7" id="KW-0698">rRNA processing</keyword>
<keyword evidence="6 7" id="KW-0694">RNA-binding</keyword>
<dbReference type="InterPro" id="IPR029063">
    <property type="entry name" value="SAM-dependent_MTases_sf"/>
</dbReference>
<keyword evidence="5 7" id="KW-0949">S-adenosyl-L-methionine</keyword>
<comment type="function">
    <text evidence="7">Specifically dimethylates two adjacent adenosines (A1518 and A1519) in the loop of a conserved hairpin near the 3'-end of 16S rRNA in the 30S particle. May play a critical role in biogenesis of 30S subunits.</text>
</comment>
<feature type="binding site" evidence="7 8">
    <location>
        <position position="78"/>
    </location>
    <ligand>
        <name>S-adenosyl-L-methionine</name>
        <dbReference type="ChEBI" id="CHEBI:59789"/>
    </ligand>
</feature>
<keyword evidence="11" id="KW-1185">Reference proteome</keyword>
<keyword evidence="1 7" id="KW-0963">Cytoplasm</keyword>
<dbReference type="InterPro" id="IPR011530">
    <property type="entry name" value="rRNA_adenine_dimethylase"/>
</dbReference>
<dbReference type="PANTHER" id="PTHR11727:SF7">
    <property type="entry name" value="DIMETHYLADENOSINE TRANSFERASE-RELATED"/>
    <property type="match status" value="1"/>
</dbReference>
<dbReference type="HAMAP" id="MF_00607">
    <property type="entry name" value="16SrRNA_methyltr_A"/>
    <property type="match status" value="1"/>
</dbReference>
<keyword evidence="4 7" id="KW-0808">Transferase</keyword>
<accession>A0A1H6HLN4</accession>
<evidence type="ECO:0000259" key="9">
    <source>
        <dbReference type="SMART" id="SM00650"/>
    </source>
</evidence>
<name>A0A1H6HLN4_9ACTN</name>
<evidence type="ECO:0000313" key="10">
    <source>
        <dbReference type="EMBL" id="SEH36709.1"/>
    </source>
</evidence>
<proteinExistence type="inferred from homology"/>
<feature type="binding site" evidence="7 8">
    <location>
        <position position="57"/>
    </location>
    <ligand>
        <name>S-adenosyl-L-methionine</name>
        <dbReference type="ChEBI" id="CHEBI:59789"/>
    </ligand>
</feature>
<dbReference type="PROSITE" id="PS01131">
    <property type="entry name" value="RRNA_A_DIMETH"/>
    <property type="match status" value="1"/>
</dbReference>
<dbReference type="Pfam" id="PF00398">
    <property type="entry name" value="RrnaAD"/>
    <property type="match status" value="1"/>
</dbReference>
<dbReference type="PANTHER" id="PTHR11727">
    <property type="entry name" value="DIMETHYLADENOSINE TRANSFERASE"/>
    <property type="match status" value="1"/>
</dbReference>
<feature type="binding site" evidence="7 8">
    <location>
        <position position="30"/>
    </location>
    <ligand>
        <name>S-adenosyl-L-methionine</name>
        <dbReference type="ChEBI" id="CHEBI:59789"/>
    </ligand>
</feature>
<dbReference type="NCBIfam" id="TIGR00755">
    <property type="entry name" value="ksgA"/>
    <property type="match status" value="1"/>
</dbReference>
<evidence type="ECO:0000256" key="3">
    <source>
        <dbReference type="ARBA" id="ARBA00022603"/>
    </source>
</evidence>
<dbReference type="InterPro" id="IPR023165">
    <property type="entry name" value="rRNA_Ade_diMease-like_C"/>
</dbReference>
<dbReference type="InterPro" id="IPR001737">
    <property type="entry name" value="KsgA/Erm"/>
</dbReference>
<dbReference type="EMBL" id="FNWT01000001">
    <property type="protein sequence ID" value="SEH36709.1"/>
    <property type="molecule type" value="Genomic_DNA"/>
</dbReference>
<dbReference type="RefSeq" id="WP_078686332.1">
    <property type="nucleotide sequence ID" value="NZ_FNWT01000001.1"/>
</dbReference>
<evidence type="ECO:0000256" key="4">
    <source>
        <dbReference type="ARBA" id="ARBA00022679"/>
    </source>
</evidence>
<evidence type="ECO:0000256" key="2">
    <source>
        <dbReference type="ARBA" id="ARBA00022552"/>
    </source>
</evidence>
<dbReference type="EC" id="2.1.1.182" evidence="7"/>
<keyword evidence="3 7" id="KW-0489">Methyltransferase</keyword>
<feature type="domain" description="Ribosomal RNA adenine methylase transferase N-terminal" evidence="9">
    <location>
        <begin position="37"/>
        <end position="220"/>
    </location>
</feature>
<evidence type="ECO:0000256" key="8">
    <source>
        <dbReference type="PROSITE-ProRule" id="PRU01026"/>
    </source>
</evidence>
<reference evidence="10 11" key="1">
    <citation type="submission" date="2016-10" db="EMBL/GenBank/DDBJ databases">
        <authorList>
            <person name="Varghese N."/>
            <person name="Submissions S."/>
        </authorList>
    </citation>
    <scope>NUCLEOTIDE SEQUENCE [LARGE SCALE GENOMIC DNA]</scope>
    <source>
        <strain evidence="10 11">WCP15</strain>
    </source>
</reference>
<sequence>MAHSWLANVRETKAVLEDFGLYTKHRLGQNFLVNDDVIGKILDLAQLGEKDVVFEVGPGVGTLTVAMLPLAGAVCSVEADRTLEPVLAETCAKDSERFALIMGDALKVDGQHLAEAVLGLEIEGLDPAPTKLVSNLPYQVAATIILRSLQTIPSLSREVVMVQAEVANRIAARPGTRAFGAYTAKLALYGEVTGRFEVGPGNFMPPPHVDSAVVRIDRRPAVDPQTGEVLSPERLAHAAAVIDAAFAQKRKTIRNSMASSGFDKAALDAAFERAGVSPTARAEALELSDFITLAARLELPEGR</sequence>
<comment type="catalytic activity">
    <reaction evidence="7">
        <text>adenosine(1518)/adenosine(1519) in 16S rRNA + 4 S-adenosyl-L-methionine = N(6)-dimethyladenosine(1518)/N(6)-dimethyladenosine(1519) in 16S rRNA + 4 S-adenosyl-L-homocysteine + 4 H(+)</text>
        <dbReference type="Rhea" id="RHEA:19609"/>
        <dbReference type="Rhea" id="RHEA-COMP:10232"/>
        <dbReference type="Rhea" id="RHEA-COMP:10233"/>
        <dbReference type="ChEBI" id="CHEBI:15378"/>
        <dbReference type="ChEBI" id="CHEBI:57856"/>
        <dbReference type="ChEBI" id="CHEBI:59789"/>
        <dbReference type="ChEBI" id="CHEBI:74411"/>
        <dbReference type="ChEBI" id="CHEBI:74493"/>
        <dbReference type="EC" id="2.1.1.182"/>
    </reaction>
</comment>
<dbReference type="InterPro" id="IPR020598">
    <property type="entry name" value="rRNA_Ade_methylase_Trfase_N"/>
</dbReference>
<feature type="binding site" evidence="7 8">
    <location>
        <position position="32"/>
    </location>
    <ligand>
        <name>S-adenosyl-L-methionine</name>
        <dbReference type="ChEBI" id="CHEBI:59789"/>
    </ligand>
</feature>
<comment type="subcellular location">
    <subcellularLocation>
        <location evidence="7">Cytoplasm</location>
    </subcellularLocation>
</comment>
<dbReference type="SUPFAM" id="SSF53335">
    <property type="entry name" value="S-adenosyl-L-methionine-dependent methyltransferases"/>
    <property type="match status" value="1"/>
</dbReference>
<evidence type="ECO:0000256" key="1">
    <source>
        <dbReference type="ARBA" id="ARBA00022490"/>
    </source>
</evidence>
<dbReference type="SMART" id="SM00650">
    <property type="entry name" value="rADc"/>
    <property type="match status" value="1"/>
</dbReference>
<comment type="caution">
    <text evidence="10">The sequence shown here is derived from an EMBL/GenBank/DDBJ whole genome shotgun (WGS) entry which is preliminary data.</text>
</comment>
<dbReference type="PROSITE" id="PS51689">
    <property type="entry name" value="SAM_RNA_A_N6_MT"/>
    <property type="match status" value="1"/>
</dbReference>
<evidence type="ECO:0000313" key="11">
    <source>
        <dbReference type="Proteomes" id="UP000199135"/>
    </source>
</evidence>
<feature type="binding site" evidence="7 8">
    <location>
        <position position="104"/>
    </location>
    <ligand>
        <name>S-adenosyl-L-methionine</name>
        <dbReference type="ChEBI" id="CHEBI:59789"/>
    </ligand>
</feature>
<comment type="similarity">
    <text evidence="7">Belongs to the class I-like SAM-binding methyltransferase superfamily. rRNA adenine N(6)-methyltransferase family. RsmA subfamily.</text>
</comment>
<evidence type="ECO:0000256" key="6">
    <source>
        <dbReference type="ARBA" id="ARBA00022884"/>
    </source>
</evidence>
<evidence type="ECO:0000256" key="7">
    <source>
        <dbReference type="HAMAP-Rule" id="MF_00607"/>
    </source>
</evidence>
<dbReference type="Gene3D" id="1.10.8.100">
    <property type="entry name" value="Ribosomal RNA adenine dimethylase-like, domain 2"/>
    <property type="match status" value="1"/>
</dbReference>
<organism evidence="10 11">
    <name type="scientific">Parafannyhessea umbonata</name>
    <dbReference type="NCBI Taxonomy" id="604330"/>
    <lineage>
        <taxon>Bacteria</taxon>
        <taxon>Bacillati</taxon>
        <taxon>Actinomycetota</taxon>
        <taxon>Coriobacteriia</taxon>
        <taxon>Coriobacteriales</taxon>
        <taxon>Atopobiaceae</taxon>
        <taxon>Parafannyhessea</taxon>
    </lineage>
</organism>
<dbReference type="Gene3D" id="3.40.50.150">
    <property type="entry name" value="Vaccinia Virus protein VP39"/>
    <property type="match status" value="1"/>
</dbReference>
<dbReference type="Proteomes" id="UP000199135">
    <property type="component" value="Unassembled WGS sequence"/>
</dbReference>
<protein>
    <recommendedName>
        <fullName evidence="7">Ribosomal RNA small subunit methyltransferase A</fullName>
        <ecNumber evidence="7">2.1.1.182</ecNumber>
    </recommendedName>
    <alternativeName>
        <fullName evidence="7">16S rRNA (adenine(1518)-N(6)/adenine(1519)-N(6))-dimethyltransferase</fullName>
    </alternativeName>
    <alternativeName>
        <fullName evidence="7">16S rRNA dimethyladenosine transferase</fullName>
    </alternativeName>
    <alternativeName>
        <fullName evidence="7">16S rRNA dimethylase</fullName>
    </alternativeName>
    <alternativeName>
        <fullName evidence="7">S-adenosylmethionine-6-N', N'-adenosyl(rRNA) dimethyltransferase</fullName>
    </alternativeName>
</protein>
<dbReference type="InterPro" id="IPR020596">
    <property type="entry name" value="rRNA_Ade_Mease_Trfase_CS"/>
</dbReference>
<feature type="binding site" evidence="7 8">
    <location>
        <position position="135"/>
    </location>
    <ligand>
        <name>S-adenosyl-L-methionine</name>
        <dbReference type="ChEBI" id="CHEBI:59789"/>
    </ligand>
</feature>
<evidence type="ECO:0000256" key="5">
    <source>
        <dbReference type="ARBA" id="ARBA00022691"/>
    </source>
</evidence>
<gene>
    <name evidence="7" type="primary">rsmA</name>
    <name evidence="7" type="synonym">ksgA</name>
    <name evidence="10" type="ORF">SAMN05216447_10191</name>
</gene>